<feature type="signal peptide" evidence="1">
    <location>
        <begin position="1"/>
        <end position="21"/>
    </location>
</feature>
<evidence type="ECO:0000313" key="3">
    <source>
        <dbReference type="Proteomes" id="UP000035681"/>
    </source>
</evidence>
<proteinExistence type="predicted"/>
<sequence length="861" mass="99174">MQNSTFICLIFIFVLFTKTQSYLFDKVLTLSPMTIEENRNDVIQDQLNTPLSNKLNNYKASKNFNYGVNNNQVKHPYPFLYESSDTIDPLNTALPLDTIYIPTTYNKNKNEHSFDLNCDFDKDNLCLWHNSNITWDHTSDWSISKSTLNITSINKEIVPMPLNNGFIYTNGTNNGLNTALLVSDVISCQLGGAEINYWYYKTQINSRLEICIRQPPGSLNFLHQKCYDGVQAIQANQWVYQKIELPPFSQPFEILIRGYFIQPDDIIAIDKISYEAALCDSTHGQISVITIDKWNEIKHEINSKENNIKPMLVIADSINQKDDTIIEKKENELSNNNTTNNIKTIDNNNFSNVTKVNTENVPNFLNIFHDVSPFLNMLLKSFQQSNNLYTNQLSPLPYTSSILNANIPIKAKASKTLQINELTNIEDEKVLDNEENISKPLMKYEVPIKKNIYVAKINQNNLKKKTYKELPTKNIYPSNFHPHQINIKTTTLLTPTEIIPLINNNEKNTNYNNEKHLLSNNQLKKKTIIRPKKLYEQIEKEKNDKIIGNSMGKEIFERNNNNNNFLINENNVTKVDNKINYLLNKLSEHSINFDDISRQLTPEMINELQMLSNFDDLESLTEGMDFALLTKPEESVIQGSNKNDAGFILDDEYKLFGTKTYINNKDKTKLEYDYDTFFSENSSCSPINCNFNNNNFCEWISLDDDSDIALTFSMYDTNIKKWSFGINSLGNSVTGILDNQNKRKNYIYAGDTNNPNDIFILSTQKEIFFNQPSKILFDFYHAGIHGELKVCLDTINTCPFSFSSNNLTINSRKWQKGEIIIPDISKHRILIYTNGLINNYFIGFDNIRLTQLNTHKAADCS</sequence>
<dbReference type="InterPro" id="IPR013320">
    <property type="entry name" value="ConA-like_dom_sf"/>
</dbReference>
<dbReference type="GO" id="GO:0016020">
    <property type="term" value="C:membrane"/>
    <property type="evidence" value="ECO:0007669"/>
    <property type="project" value="InterPro"/>
</dbReference>
<protein>
    <submittedName>
        <fullName evidence="4">MAM domain-containing protein</fullName>
    </submittedName>
</protein>
<reference evidence="4" key="1">
    <citation type="submission" date="2024-02" db="UniProtKB">
        <authorList>
            <consortium name="WormBaseParasite"/>
        </authorList>
    </citation>
    <scope>IDENTIFICATION</scope>
</reference>
<evidence type="ECO:0000259" key="2">
    <source>
        <dbReference type="PROSITE" id="PS50060"/>
    </source>
</evidence>
<dbReference type="Pfam" id="PF00629">
    <property type="entry name" value="MAM"/>
    <property type="match status" value="1"/>
</dbReference>
<keyword evidence="1" id="KW-0732">Signal</keyword>
<feature type="chain" id="PRO_5042256296" evidence="1">
    <location>
        <begin position="22"/>
        <end position="861"/>
    </location>
</feature>
<organism evidence="3 4">
    <name type="scientific">Strongyloides stercoralis</name>
    <name type="common">Threadworm</name>
    <dbReference type="NCBI Taxonomy" id="6248"/>
    <lineage>
        <taxon>Eukaryota</taxon>
        <taxon>Metazoa</taxon>
        <taxon>Ecdysozoa</taxon>
        <taxon>Nematoda</taxon>
        <taxon>Chromadorea</taxon>
        <taxon>Rhabditida</taxon>
        <taxon>Tylenchina</taxon>
        <taxon>Panagrolaimomorpha</taxon>
        <taxon>Strongyloidoidea</taxon>
        <taxon>Strongyloididae</taxon>
        <taxon>Strongyloides</taxon>
    </lineage>
</organism>
<dbReference type="InterPro" id="IPR000998">
    <property type="entry name" value="MAM_dom"/>
</dbReference>
<dbReference type="WBParaSite" id="TCONS_00016585.p1">
    <property type="protein sequence ID" value="TCONS_00016585.p1"/>
    <property type="gene ID" value="XLOC_011201"/>
</dbReference>
<dbReference type="Gene3D" id="2.60.120.200">
    <property type="match status" value="2"/>
</dbReference>
<keyword evidence="3" id="KW-1185">Reference proteome</keyword>
<dbReference type="PROSITE" id="PS50060">
    <property type="entry name" value="MAM_2"/>
    <property type="match status" value="1"/>
</dbReference>
<name>A0AAF5DRB6_STRER</name>
<accession>A0AAF5DRB6</accession>
<dbReference type="SUPFAM" id="SSF49899">
    <property type="entry name" value="Concanavalin A-like lectins/glucanases"/>
    <property type="match status" value="2"/>
</dbReference>
<evidence type="ECO:0000256" key="1">
    <source>
        <dbReference type="SAM" id="SignalP"/>
    </source>
</evidence>
<dbReference type="AlphaFoldDB" id="A0AAF5DRB6"/>
<feature type="domain" description="MAM" evidence="2">
    <location>
        <begin position="116"/>
        <end position="281"/>
    </location>
</feature>
<dbReference type="SMART" id="SM00137">
    <property type="entry name" value="MAM"/>
    <property type="match status" value="1"/>
</dbReference>
<evidence type="ECO:0000313" key="4">
    <source>
        <dbReference type="WBParaSite" id="TCONS_00016585.p1"/>
    </source>
</evidence>
<dbReference type="Proteomes" id="UP000035681">
    <property type="component" value="Unplaced"/>
</dbReference>